<dbReference type="GO" id="GO:0000225">
    <property type="term" value="F:N-acetylglucosaminylphosphatidylinositol deacetylase activity"/>
    <property type="evidence" value="ECO:0007669"/>
    <property type="project" value="TreeGrafter"/>
</dbReference>
<dbReference type="RefSeq" id="WP_138534132.1">
    <property type="nucleotide sequence ID" value="NZ_VANR01000001.1"/>
</dbReference>
<dbReference type="SUPFAM" id="SSF52317">
    <property type="entry name" value="Class I glutamine amidotransferase-like"/>
    <property type="match status" value="1"/>
</dbReference>
<evidence type="ECO:0000313" key="1">
    <source>
        <dbReference type="EMBL" id="TMM31918.1"/>
    </source>
</evidence>
<dbReference type="InterPro" id="IPR003737">
    <property type="entry name" value="GlcNAc_PI_deacetylase-related"/>
</dbReference>
<dbReference type="PANTHER" id="PTHR12993:SF23">
    <property type="entry name" value="N-ACETYLGLUCOSAMINYLPHOSPHATIDYLINOSITOL DEACETYLASE"/>
    <property type="match status" value="1"/>
</dbReference>
<dbReference type="InterPro" id="IPR029062">
    <property type="entry name" value="Class_I_gatase-like"/>
</dbReference>
<sequence length="828" mass="93566">MHKILLLIVIFLQISISTYSQKPQKLSSNQIYEKIQKLNFLGTALYVAAHPDDENTRLIAYLANNVKARTGYLSLTRGDGGQNLIGPEIRELLGVIRTQELLAARSIDGGEQLFTRANDFGYSKHPDETLKIWNKEAVLSDVVWAIRTFKPDVIINRFNHRTPGTTHGHHTSSAILSVEAFDKVGDENQFPEQLKYTDTWQPKRLFFNTSSWFYRNQEDFEKATKGKLTSFDVGAYYPLKGLSNNELASMASSQHLCQGFGRVTTRGSQNEYVEFLKGDKPKDQNDIFSGINTTWNRLENGGEIGDILYEVEEKFDFVNPSKHLPMLLKAYQKIQKLEDNHWRKIKKEQILEIIEGCAGLYLEASAVSSSATPGATIEVNLEVLNRSNSNIELVSIISTIDNKKVTKNIDLEGNRKVNFNETITIKTNQFSDPYWLKNEASLGMYTVNNQLLIGKPETPRPLQIKFNLLIDSVPVTIIKNVVRRYSERDKGEIYEPFEILPKVTTKLKDKVIIFSDNAPQKVLVEVRAGENNVTGKVRLKVPNNWEVTPKEINFTIQQKSDKQTVVFLVSPPKNQSEGKLEVIATSNGKNFTKELVEINYNHIPKQSVLLNSEAKIVRLNIDKVGSNIGYIAGAGDAIPDNLRQIGCRVDEINPIEINAENLQKYDAIVLGIRAYNVVKELKFKQKHLLAYVKNGGNMIVQYNTNRGVDVAPPFPLQLSRDRVTDEFAEVRILDKNHQLLNFPNKITEEDFKGWVQERGLYFPSSWDANFTPILSMNDKGEAPKNGSLLIAKYGKGNYIYTGLSFFRELPAGVSGAYKLFANMLSVGK</sequence>
<accession>A0A5S3N9F3</accession>
<keyword evidence="2" id="KW-1185">Reference proteome</keyword>
<dbReference type="SUPFAM" id="SSF102588">
    <property type="entry name" value="LmbE-like"/>
    <property type="match status" value="1"/>
</dbReference>
<dbReference type="Gene3D" id="3.40.50.10320">
    <property type="entry name" value="LmbE-like"/>
    <property type="match status" value="1"/>
</dbReference>
<dbReference type="PANTHER" id="PTHR12993">
    <property type="entry name" value="N-ACETYLGLUCOSAMINYL-PHOSPHATIDYLINOSITOL DE-N-ACETYLASE-RELATED"/>
    <property type="match status" value="1"/>
</dbReference>
<organism evidence="1 2">
    <name type="scientific">Polaribacter aestuariivivens</name>
    <dbReference type="NCBI Taxonomy" id="2304626"/>
    <lineage>
        <taxon>Bacteria</taxon>
        <taxon>Pseudomonadati</taxon>
        <taxon>Bacteroidota</taxon>
        <taxon>Flavobacteriia</taxon>
        <taxon>Flavobacteriales</taxon>
        <taxon>Flavobacteriaceae</taxon>
    </lineage>
</organism>
<name>A0A5S3N9F3_9FLAO</name>
<protein>
    <submittedName>
        <fullName evidence="1">PIG-L family deacetylase</fullName>
    </submittedName>
</protein>
<gene>
    <name evidence="1" type="ORF">FDT66_00155</name>
</gene>
<dbReference type="OrthoDB" id="9759749at2"/>
<dbReference type="AlphaFoldDB" id="A0A5S3N9F3"/>
<dbReference type="Proteomes" id="UP000307140">
    <property type="component" value="Unassembled WGS sequence"/>
</dbReference>
<proteinExistence type="predicted"/>
<reference evidence="1 2" key="1">
    <citation type="submission" date="2019-05" db="EMBL/GenBank/DDBJ databases">
        <title>Polaribacter aestuariivivens sp. nov., isolated from a tidal flat.</title>
        <authorList>
            <person name="Yoon J.-H."/>
        </authorList>
    </citation>
    <scope>NUCLEOTIDE SEQUENCE [LARGE SCALE GENOMIC DNA]</scope>
    <source>
        <strain evidence="1 2">DBTF-3</strain>
    </source>
</reference>
<dbReference type="EMBL" id="VANR01000001">
    <property type="protein sequence ID" value="TMM31918.1"/>
    <property type="molecule type" value="Genomic_DNA"/>
</dbReference>
<dbReference type="InterPro" id="IPR024078">
    <property type="entry name" value="LmbE-like_dom_sf"/>
</dbReference>
<evidence type="ECO:0000313" key="2">
    <source>
        <dbReference type="Proteomes" id="UP000307140"/>
    </source>
</evidence>
<comment type="caution">
    <text evidence="1">The sequence shown here is derived from an EMBL/GenBank/DDBJ whole genome shotgun (WGS) entry which is preliminary data.</text>
</comment>
<dbReference type="Pfam" id="PF02585">
    <property type="entry name" value="PIG-L"/>
    <property type="match status" value="1"/>
</dbReference>